<dbReference type="GO" id="GO:0045892">
    <property type="term" value="P:negative regulation of DNA-templated transcription"/>
    <property type="evidence" value="ECO:0007669"/>
    <property type="project" value="TreeGrafter"/>
</dbReference>
<dbReference type="PANTHER" id="PTHR38839">
    <property type="entry name" value="TRANSCRIPTIONAL REGULATOR WHID-RELATED"/>
    <property type="match status" value="1"/>
</dbReference>
<feature type="domain" description="4Fe-4S Wbl-type" evidence="12">
    <location>
        <begin position="37"/>
        <end position="93"/>
    </location>
</feature>
<dbReference type="GO" id="GO:0045454">
    <property type="term" value="P:cell redox homeostasis"/>
    <property type="evidence" value="ECO:0007669"/>
    <property type="project" value="TreeGrafter"/>
</dbReference>
<evidence type="ECO:0000256" key="3">
    <source>
        <dbReference type="ARBA" id="ARBA00022485"/>
    </source>
</evidence>
<dbReference type="GO" id="GO:0046872">
    <property type="term" value="F:metal ion binding"/>
    <property type="evidence" value="ECO:0007669"/>
    <property type="project" value="UniProtKB-KW"/>
</dbReference>
<dbReference type="Pfam" id="PF02467">
    <property type="entry name" value="Whib"/>
    <property type="match status" value="1"/>
</dbReference>
<dbReference type="InterPro" id="IPR003482">
    <property type="entry name" value="Whib"/>
</dbReference>
<feature type="binding site" evidence="11">
    <location>
        <position position="60"/>
    </location>
    <ligand>
        <name>[4Fe-4S] cluster</name>
        <dbReference type="ChEBI" id="CHEBI:49883"/>
    </ligand>
</feature>
<dbReference type="HAMAP" id="MF_01479">
    <property type="entry name" value="WhiB"/>
    <property type="match status" value="1"/>
</dbReference>
<evidence type="ECO:0000256" key="5">
    <source>
        <dbReference type="ARBA" id="ARBA00023004"/>
    </source>
</evidence>
<evidence type="ECO:0000259" key="12">
    <source>
        <dbReference type="PROSITE" id="PS51674"/>
    </source>
</evidence>
<dbReference type="GO" id="GO:0003677">
    <property type="term" value="F:DNA binding"/>
    <property type="evidence" value="ECO:0007669"/>
    <property type="project" value="UniProtKB-UniRule"/>
</dbReference>
<name>A0A0N9YD61_MYCFO</name>
<sequence length="119" mass="13204">MSGTRTVADKMNASAPAANLVHRGEGEARIAWVSQARCRQADPDELFVRGAAQRKAAVICRHCPVILECGADALDNRVEFGVWGGMTERQRRALLKQHPEVISWAEFFAAQRKHHRSAV</sequence>
<feature type="binding site" evidence="11">
    <location>
        <position position="38"/>
    </location>
    <ligand>
        <name>[4Fe-4S] cluster</name>
        <dbReference type="ChEBI" id="CHEBI:49883"/>
    </ligand>
</feature>
<keyword evidence="10 11" id="KW-0804">Transcription</keyword>
<dbReference type="PATRIC" id="fig|1766.6.peg.5504"/>
<keyword evidence="14" id="KW-1185">Reference proteome</keyword>
<reference evidence="13 14" key="1">
    <citation type="journal article" date="2015" name="MBio">
        <title>Enzymatic Degradation of Phenazines Can Generate Energy and Protect Sensitive Organisms from Toxicity.</title>
        <authorList>
            <person name="Costa K.C."/>
            <person name="Bergkessel M."/>
            <person name="Saunders S."/>
            <person name="Korlach J."/>
            <person name="Newman D.K."/>
        </authorList>
    </citation>
    <scope>NUCLEOTIDE SEQUENCE [LARGE SCALE GENOMIC DNA]</scope>
    <source>
        <strain evidence="13 14">CT6</strain>
    </source>
</reference>
<dbReference type="GO" id="GO:0047134">
    <property type="term" value="F:protein-disulfide reductase [NAD(P)H] activity"/>
    <property type="evidence" value="ECO:0007669"/>
    <property type="project" value="TreeGrafter"/>
</dbReference>
<organism evidence="13 14">
    <name type="scientific">Mycolicibacterium fortuitum</name>
    <name type="common">Mycobacterium fortuitum</name>
    <dbReference type="NCBI Taxonomy" id="1766"/>
    <lineage>
        <taxon>Bacteria</taxon>
        <taxon>Bacillati</taxon>
        <taxon>Actinomycetota</taxon>
        <taxon>Actinomycetes</taxon>
        <taxon>Mycobacteriales</taxon>
        <taxon>Mycobacteriaceae</taxon>
        <taxon>Mycolicibacterium</taxon>
    </lineage>
</organism>
<evidence type="ECO:0000256" key="7">
    <source>
        <dbReference type="ARBA" id="ARBA00023015"/>
    </source>
</evidence>
<dbReference type="AlphaFoldDB" id="A0A0N9YD61"/>
<evidence type="ECO:0000256" key="4">
    <source>
        <dbReference type="ARBA" id="ARBA00022723"/>
    </source>
</evidence>
<dbReference type="PROSITE" id="PS51674">
    <property type="entry name" value="4FE4S_WBL"/>
    <property type="match status" value="1"/>
</dbReference>
<evidence type="ECO:0000313" key="14">
    <source>
        <dbReference type="Proteomes" id="UP000057134"/>
    </source>
</evidence>
<evidence type="ECO:0000256" key="2">
    <source>
        <dbReference type="ARBA" id="ARBA00006597"/>
    </source>
</evidence>
<dbReference type="GO" id="GO:0035731">
    <property type="term" value="F:dinitrosyl-iron complex binding"/>
    <property type="evidence" value="ECO:0007669"/>
    <property type="project" value="UniProtKB-UniRule"/>
</dbReference>
<evidence type="ECO:0000256" key="8">
    <source>
        <dbReference type="ARBA" id="ARBA00023125"/>
    </source>
</evidence>
<keyword evidence="3 11" id="KW-0004">4Fe-4S</keyword>
<keyword evidence="5 11" id="KW-0408">Iron</keyword>
<evidence type="ECO:0000256" key="11">
    <source>
        <dbReference type="HAMAP-Rule" id="MF_01479"/>
    </source>
</evidence>
<comment type="function">
    <text evidence="11">Acts as a transcriptional regulator. Probably redox-responsive. The apo- but not holo-form probably binds DNA.</text>
</comment>
<keyword evidence="11" id="KW-0963">Cytoplasm</keyword>
<dbReference type="EMBL" id="CP011269">
    <property type="protein sequence ID" value="ALI29322.1"/>
    <property type="molecule type" value="Genomic_DNA"/>
</dbReference>
<keyword evidence="9 11" id="KW-1015">Disulfide bond</keyword>
<comment type="similarity">
    <text evidence="2 11">Belongs to the WhiB family.</text>
</comment>
<comment type="PTM">
    <text evidence="11">The Fe-S cluster can be nitrosylated by nitric oxide (NO).</text>
</comment>
<comment type="cofactor">
    <cofactor evidence="11">
        <name>[4Fe-4S] cluster</name>
        <dbReference type="ChEBI" id="CHEBI:49883"/>
    </cofactor>
    <text evidence="11">Binds 1 [4Fe-4S] cluster per subunit. Following nitrosylation of the [4Fe-4S] cluster binds 1 [4Fe-8(NO)] cluster per subunit.</text>
</comment>
<comment type="PTM">
    <text evidence="11">Upon Fe-S cluster removal intramolecular disulfide bonds are formed.</text>
</comment>
<gene>
    <name evidence="11" type="primary">whiB</name>
    <name evidence="13" type="ORF">XA26_55310</name>
</gene>
<dbReference type="STRING" id="1766.XA26_55310"/>
<dbReference type="KEGG" id="mft:XA26_55310"/>
<dbReference type="Proteomes" id="UP000057134">
    <property type="component" value="Chromosome"/>
</dbReference>
<evidence type="ECO:0000256" key="6">
    <source>
        <dbReference type="ARBA" id="ARBA00023014"/>
    </source>
</evidence>
<keyword evidence="8 11" id="KW-0238">DNA-binding</keyword>
<feature type="binding site" evidence="11">
    <location>
        <position position="69"/>
    </location>
    <ligand>
        <name>[4Fe-4S] cluster</name>
        <dbReference type="ChEBI" id="CHEBI:49883"/>
    </ligand>
</feature>
<protein>
    <recommendedName>
        <fullName evidence="11">Transcriptional regulator WhiB</fullName>
    </recommendedName>
</protein>
<proteinExistence type="inferred from homology"/>
<dbReference type="PANTHER" id="PTHR38839:SF7">
    <property type="entry name" value="TRANSCRIPTIONAL REGULATOR WHIB4"/>
    <property type="match status" value="1"/>
</dbReference>
<evidence type="ECO:0000256" key="9">
    <source>
        <dbReference type="ARBA" id="ARBA00023157"/>
    </source>
</evidence>
<evidence type="ECO:0000256" key="10">
    <source>
        <dbReference type="ARBA" id="ARBA00023163"/>
    </source>
</evidence>
<evidence type="ECO:0000256" key="1">
    <source>
        <dbReference type="ARBA" id="ARBA00004496"/>
    </source>
</evidence>
<keyword evidence="7 11" id="KW-0805">Transcription regulation</keyword>
<keyword evidence="6 11" id="KW-0411">Iron-sulfur</keyword>
<accession>A0A0N9YD61</accession>
<dbReference type="InterPro" id="IPR034768">
    <property type="entry name" value="4FE4S_WBL"/>
</dbReference>
<feature type="binding site" evidence="11">
    <location>
        <position position="63"/>
    </location>
    <ligand>
        <name>[4Fe-4S] cluster</name>
        <dbReference type="ChEBI" id="CHEBI:49883"/>
    </ligand>
</feature>
<evidence type="ECO:0000313" key="13">
    <source>
        <dbReference type="EMBL" id="ALI29322.1"/>
    </source>
</evidence>
<keyword evidence="4 11" id="KW-0479">Metal-binding</keyword>
<comment type="subcellular location">
    <subcellularLocation>
        <location evidence="1 11">Cytoplasm</location>
    </subcellularLocation>
</comment>
<dbReference type="GO" id="GO:0005737">
    <property type="term" value="C:cytoplasm"/>
    <property type="evidence" value="ECO:0007669"/>
    <property type="project" value="UniProtKB-SubCell"/>
</dbReference>
<dbReference type="GO" id="GO:0051539">
    <property type="term" value="F:4 iron, 4 sulfur cluster binding"/>
    <property type="evidence" value="ECO:0007669"/>
    <property type="project" value="UniProtKB-UniRule"/>
</dbReference>